<keyword evidence="2" id="KW-1185">Reference proteome</keyword>
<dbReference type="EMBL" id="VSRR010146815">
    <property type="protein sequence ID" value="MPD05594.1"/>
    <property type="molecule type" value="Genomic_DNA"/>
</dbReference>
<organism evidence="1 2">
    <name type="scientific">Portunus trituberculatus</name>
    <name type="common">Swimming crab</name>
    <name type="synonym">Neptunus trituberculatus</name>
    <dbReference type="NCBI Taxonomy" id="210409"/>
    <lineage>
        <taxon>Eukaryota</taxon>
        <taxon>Metazoa</taxon>
        <taxon>Ecdysozoa</taxon>
        <taxon>Arthropoda</taxon>
        <taxon>Crustacea</taxon>
        <taxon>Multicrustacea</taxon>
        <taxon>Malacostraca</taxon>
        <taxon>Eumalacostraca</taxon>
        <taxon>Eucarida</taxon>
        <taxon>Decapoda</taxon>
        <taxon>Pleocyemata</taxon>
        <taxon>Brachyura</taxon>
        <taxon>Eubrachyura</taxon>
        <taxon>Portunoidea</taxon>
        <taxon>Portunidae</taxon>
        <taxon>Portuninae</taxon>
        <taxon>Portunus</taxon>
    </lineage>
</organism>
<dbReference type="AlphaFoldDB" id="A0A5B7KFL0"/>
<accession>A0A5B7KFL0</accession>
<gene>
    <name evidence="1" type="ORF">E2C01_101345</name>
</gene>
<reference evidence="1 2" key="1">
    <citation type="submission" date="2019-05" db="EMBL/GenBank/DDBJ databases">
        <title>Another draft genome of Portunus trituberculatus and its Hox gene families provides insights of decapod evolution.</title>
        <authorList>
            <person name="Jeong J.-H."/>
            <person name="Song I."/>
            <person name="Kim S."/>
            <person name="Choi T."/>
            <person name="Kim D."/>
            <person name="Ryu S."/>
            <person name="Kim W."/>
        </authorList>
    </citation>
    <scope>NUCLEOTIDE SEQUENCE [LARGE SCALE GENOMIC DNA]</scope>
    <source>
        <tissue evidence="1">Muscle</tissue>
    </source>
</reference>
<evidence type="ECO:0000313" key="2">
    <source>
        <dbReference type="Proteomes" id="UP000324222"/>
    </source>
</evidence>
<sequence>MTRALTGERWPALQASTLPLLETTHIVLFRKFESRTDQDFNPARSCYRRSHCHHSSRIIPQITVLI</sequence>
<evidence type="ECO:0000313" key="1">
    <source>
        <dbReference type="EMBL" id="MPD05594.1"/>
    </source>
</evidence>
<protein>
    <submittedName>
        <fullName evidence="1">Uncharacterized protein</fullName>
    </submittedName>
</protein>
<comment type="caution">
    <text evidence="1">The sequence shown here is derived from an EMBL/GenBank/DDBJ whole genome shotgun (WGS) entry which is preliminary data.</text>
</comment>
<proteinExistence type="predicted"/>
<dbReference type="Proteomes" id="UP000324222">
    <property type="component" value="Unassembled WGS sequence"/>
</dbReference>
<name>A0A5B7KFL0_PORTR</name>